<evidence type="ECO:0000313" key="2">
    <source>
        <dbReference type="Proteomes" id="UP000054266"/>
    </source>
</evidence>
<evidence type="ECO:0000313" key="1">
    <source>
        <dbReference type="EMBL" id="KIW66650.1"/>
    </source>
</evidence>
<reference evidence="1 2" key="1">
    <citation type="submission" date="2015-01" db="EMBL/GenBank/DDBJ databases">
        <title>The Genome Sequence of Capronia semiimmersa CBS27337.</title>
        <authorList>
            <consortium name="The Broad Institute Genomics Platform"/>
            <person name="Cuomo C."/>
            <person name="de Hoog S."/>
            <person name="Gorbushina A."/>
            <person name="Stielow B."/>
            <person name="Teixiera M."/>
            <person name="Abouelleil A."/>
            <person name="Chapman S.B."/>
            <person name="Priest M."/>
            <person name="Young S.K."/>
            <person name="Wortman J."/>
            <person name="Nusbaum C."/>
            <person name="Birren B."/>
        </authorList>
    </citation>
    <scope>NUCLEOTIDE SEQUENCE [LARGE SCALE GENOMIC DNA]</scope>
    <source>
        <strain evidence="1 2">CBS 27337</strain>
    </source>
</reference>
<gene>
    <name evidence="1" type="ORF">PV04_05961</name>
</gene>
<sequence>MMCMYVTQCSALLVPVPIGKMATGRPGRGNLLMQSFLHFLTPSRPFLRIPPPPANLATNGSVAIRNADATSACVPSRTPPVFLEPKPSVSDLNHAIISKDSSSGFTDHGDHIATMESTLSSPPPLPFRCLFFSG</sequence>
<dbReference type="EMBL" id="KN846959">
    <property type="protein sequence ID" value="KIW66650.1"/>
    <property type="molecule type" value="Genomic_DNA"/>
</dbReference>
<dbReference type="Proteomes" id="UP000054266">
    <property type="component" value="Unassembled WGS sequence"/>
</dbReference>
<organism evidence="1 2">
    <name type="scientific">Phialophora macrospora</name>
    <dbReference type="NCBI Taxonomy" id="1851006"/>
    <lineage>
        <taxon>Eukaryota</taxon>
        <taxon>Fungi</taxon>
        <taxon>Dikarya</taxon>
        <taxon>Ascomycota</taxon>
        <taxon>Pezizomycotina</taxon>
        <taxon>Eurotiomycetes</taxon>
        <taxon>Chaetothyriomycetidae</taxon>
        <taxon>Chaetothyriales</taxon>
        <taxon>Herpotrichiellaceae</taxon>
        <taxon>Phialophora</taxon>
    </lineage>
</organism>
<proteinExistence type="predicted"/>
<accession>A0A0D2FIQ4</accession>
<keyword evidence="2" id="KW-1185">Reference proteome</keyword>
<name>A0A0D2FIQ4_9EURO</name>
<dbReference type="HOGENOM" id="CLU_1895943_0_0_1"/>
<dbReference type="AlphaFoldDB" id="A0A0D2FIQ4"/>
<protein>
    <submittedName>
        <fullName evidence="1">Uncharacterized protein</fullName>
    </submittedName>
</protein>